<reference evidence="1 2" key="1">
    <citation type="submission" date="2019-08" db="EMBL/GenBank/DDBJ databases">
        <title>Chromobacterium paludis, a novel bacterium isolated from a Maryland marsh pond.</title>
        <authorList>
            <person name="Blackburn M.B."/>
            <person name="Gundersen-Rindal D.E."/>
        </authorList>
    </citation>
    <scope>NUCLEOTIDE SEQUENCE [LARGE SCALE GENOMIC DNA]</scope>
    <source>
        <strain evidence="2">IIBBL 257-1</strain>
    </source>
</reference>
<sequence length="81" mass="9240">MPDADVILLRTIAKAWRRHLRQFKRLFYFVWSIMAQMSAELPQIGALSESIAGDLKLMMWEWAGSGLLQNGNSASRAKVIF</sequence>
<proteinExistence type="predicted"/>
<organism evidence="1 2">
    <name type="scientific">Chromobacterium paludis</name>
    <dbReference type="NCBI Taxonomy" id="2605945"/>
    <lineage>
        <taxon>Bacteria</taxon>
        <taxon>Pseudomonadati</taxon>
        <taxon>Pseudomonadota</taxon>
        <taxon>Betaproteobacteria</taxon>
        <taxon>Neisseriales</taxon>
        <taxon>Chromobacteriaceae</taxon>
        <taxon>Chromobacterium</taxon>
    </lineage>
</organism>
<evidence type="ECO:0000313" key="2">
    <source>
        <dbReference type="Proteomes" id="UP000322079"/>
    </source>
</evidence>
<dbReference type="EMBL" id="CP043473">
    <property type="protein sequence ID" value="QEL56209.1"/>
    <property type="molecule type" value="Genomic_DNA"/>
</dbReference>
<name>A0A5C1DJR3_9NEIS</name>
<dbReference type="AlphaFoldDB" id="A0A5C1DJR3"/>
<dbReference type="Proteomes" id="UP000322079">
    <property type="component" value="Chromosome"/>
</dbReference>
<dbReference type="KEGG" id="chrm:FYK34_11865"/>
<accession>A0A5C1DJR3</accession>
<keyword evidence="2" id="KW-1185">Reference proteome</keyword>
<dbReference type="RefSeq" id="WP_149296728.1">
    <property type="nucleotide sequence ID" value="NZ_CP043473.1"/>
</dbReference>
<gene>
    <name evidence="1" type="ORF">FYK34_11865</name>
</gene>
<evidence type="ECO:0000313" key="1">
    <source>
        <dbReference type="EMBL" id="QEL56209.1"/>
    </source>
</evidence>
<protein>
    <submittedName>
        <fullName evidence="1">Uncharacterized protein</fullName>
    </submittedName>
</protein>